<sequence>MAEAQNSDNPPPKSSKTSYAKVIQQPTAALFQHDPVRAAKKTFQDDTMRLISSDSSYKGEPGIIYSSEETAELAARLKFALVGAPQEDIFCTFVYAKCYRNPRRLLWEELTSISNQHAPWLVGGHFNVILHPNENQGVDMRRMGPIDDFNDMMIDTGLMDAGFEGHPFTWTNKRVWKRLDRVLYSKEWTDTYNSTRVQHLPRRLLDHHPLFITAAKIENRKPSSFRFQNMWLKHHNFWDTVRQSWNLPTDGKRSTNISNSPTEEEIKDIVFSVDKDSVAGPDGFPSVFYQSCWDFISNDIQEAVRDFFCADALSKGIHHLFNGNPDMYYQTKCEVKISHLSYADDVILFTNCKEAGPIRLMNFLRNFKQQSRQQVNQAKSAFIQGRKANLIANRIKNITGFSMKALPITYLGAPLYKGNKRKVLYENLIDKVRNRISIPYRNLKDFLQNFSRAPRQNRGKFTTLSGTLSATDEGGLGIRNLRDMDIPRDLQTFTTDSIIWKRLCTIWKEAQGNIFWSLGTGNISFWHDWWLLEGSLDNLVGTQCNLHIPVNWFWNNQEQDILELQQAVPQHMIEQIMEVELSAHRAVADNVLSYSCKTASIPWKPKCPRLKTSKEGVSHHQV</sequence>
<dbReference type="SUPFAM" id="SSF56219">
    <property type="entry name" value="DNase I-like"/>
    <property type="match status" value="1"/>
</dbReference>
<proteinExistence type="predicted"/>
<keyword evidence="2" id="KW-1185">Reference proteome</keyword>
<dbReference type="InterPro" id="IPR036691">
    <property type="entry name" value="Endo/exonu/phosph_ase_sf"/>
</dbReference>
<reference evidence="1" key="1">
    <citation type="submission" date="2020-06" db="EMBL/GenBank/DDBJ databases">
        <authorList>
            <person name="Li T."/>
            <person name="Hu X."/>
            <person name="Zhang T."/>
            <person name="Song X."/>
            <person name="Zhang H."/>
            <person name="Dai N."/>
            <person name="Sheng W."/>
            <person name="Hou X."/>
            <person name="Wei L."/>
        </authorList>
    </citation>
    <scope>NUCLEOTIDE SEQUENCE</scope>
    <source>
        <strain evidence="1">K16</strain>
        <tissue evidence="1">Leaf</tissue>
    </source>
</reference>
<dbReference type="Gene3D" id="3.60.10.10">
    <property type="entry name" value="Endonuclease/exonuclease/phosphatase"/>
    <property type="match status" value="1"/>
</dbReference>
<name>A0AAE2BM33_9LAMI</name>
<evidence type="ECO:0000313" key="2">
    <source>
        <dbReference type="Proteomes" id="UP001289374"/>
    </source>
</evidence>
<accession>A0AAE2BM33</accession>
<dbReference type="PANTHER" id="PTHR33710:SF62">
    <property type="entry name" value="DUF4283 DOMAIN PROTEIN"/>
    <property type="match status" value="1"/>
</dbReference>
<organism evidence="1 2">
    <name type="scientific">Sesamum angolense</name>
    <dbReference type="NCBI Taxonomy" id="2727404"/>
    <lineage>
        <taxon>Eukaryota</taxon>
        <taxon>Viridiplantae</taxon>
        <taxon>Streptophyta</taxon>
        <taxon>Embryophyta</taxon>
        <taxon>Tracheophyta</taxon>
        <taxon>Spermatophyta</taxon>
        <taxon>Magnoliopsida</taxon>
        <taxon>eudicotyledons</taxon>
        <taxon>Gunneridae</taxon>
        <taxon>Pentapetalae</taxon>
        <taxon>asterids</taxon>
        <taxon>lamiids</taxon>
        <taxon>Lamiales</taxon>
        <taxon>Pedaliaceae</taxon>
        <taxon>Sesamum</taxon>
    </lineage>
</organism>
<dbReference type="PANTHER" id="PTHR33710">
    <property type="entry name" value="BNAC02G09200D PROTEIN"/>
    <property type="match status" value="1"/>
</dbReference>
<dbReference type="EMBL" id="JACGWL010000012">
    <property type="protein sequence ID" value="KAK4390395.1"/>
    <property type="molecule type" value="Genomic_DNA"/>
</dbReference>
<reference evidence="1" key="2">
    <citation type="journal article" date="2024" name="Plant">
        <title>Genomic evolution and insights into agronomic trait innovations of Sesamum species.</title>
        <authorList>
            <person name="Miao H."/>
            <person name="Wang L."/>
            <person name="Qu L."/>
            <person name="Liu H."/>
            <person name="Sun Y."/>
            <person name="Le M."/>
            <person name="Wang Q."/>
            <person name="Wei S."/>
            <person name="Zheng Y."/>
            <person name="Lin W."/>
            <person name="Duan Y."/>
            <person name="Cao H."/>
            <person name="Xiong S."/>
            <person name="Wang X."/>
            <person name="Wei L."/>
            <person name="Li C."/>
            <person name="Ma Q."/>
            <person name="Ju M."/>
            <person name="Zhao R."/>
            <person name="Li G."/>
            <person name="Mu C."/>
            <person name="Tian Q."/>
            <person name="Mei H."/>
            <person name="Zhang T."/>
            <person name="Gao T."/>
            <person name="Zhang H."/>
        </authorList>
    </citation>
    <scope>NUCLEOTIDE SEQUENCE</scope>
    <source>
        <strain evidence="1">K16</strain>
    </source>
</reference>
<evidence type="ECO:0000313" key="1">
    <source>
        <dbReference type="EMBL" id="KAK4390395.1"/>
    </source>
</evidence>
<gene>
    <name evidence="1" type="ORF">Sango_2102800</name>
</gene>
<protein>
    <recommendedName>
        <fullName evidence="3">Reverse transcriptase</fullName>
    </recommendedName>
</protein>
<comment type="caution">
    <text evidence="1">The sequence shown here is derived from an EMBL/GenBank/DDBJ whole genome shotgun (WGS) entry which is preliminary data.</text>
</comment>
<evidence type="ECO:0008006" key="3">
    <source>
        <dbReference type="Google" id="ProtNLM"/>
    </source>
</evidence>
<dbReference type="AlphaFoldDB" id="A0AAE2BM33"/>
<dbReference type="Proteomes" id="UP001289374">
    <property type="component" value="Unassembled WGS sequence"/>
</dbReference>